<dbReference type="AlphaFoldDB" id="A0A3P9JQG0"/>
<proteinExistence type="predicted"/>
<organism evidence="2 3">
    <name type="scientific">Oryzias latipes</name>
    <name type="common">Japanese rice fish</name>
    <name type="synonym">Japanese killifish</name>
    <dbReference type="NCBI Taxonomy" id="8090"/>
    <lineage>
        <taxon>Eukaryota</taxon>
        <taxon>Metazoa</taxon>
        <taxon>Chordata</taxon>
        <taxon>Craniata</taxon>
        <taxon>Vertebrata</taxon>
        <taxon>Euteleostomi</taxon>
        <taxon>Actinopterygii</taxon>
        <taxon>Neopterygii</taxon>
        <taxon>Teleostei</taxon>
        <taxon>Neoteleostei</taxon>
        <taxon>Acanthomorphata</taxon>
        <taxon>Ovalentaria</taxon>
        <taxon>Atherinomorphae</taxon>
        <taxon>Beloniformes</taxon>
        <taxon>Adrianichthyidae</taxon>
        <taxon>Oryziinae</taxon>
        <taxon>Oryzias</taxon>
    </lineage>
</organism>
<reference evidence="2 3" key="2">
    <citation type="submission" date="2017-04" db="EMBL/GenBank/DDBJ databases">
        <title>CpG methylation of centromeres and impact of large insertions on vertebrate speciation.</title>
        <authorList>
            <person name="Ichikawa K."/>
            <person name="Yoshimura J."/>
            <person name="Morishita S."/>
        </authorList>
    </citation>
    <scope>NUCLEOTIDE SEQUENCE</scope>
    <source>
        <strain evidence="2 3">HSOK</strain>
    </source>
</reference>
<sequence length="170" mass="20116">LVCVNRRKMAADGVKLSKNLLRMKFMQRGLDAETKKQLEEDERRIISDEHWYLDLPELCTKEYVTLLVEEESFAPCEDLQFGRISFRGFNPEVEKLMTLLNPKDEDEEEKDVSCMQTDITDEEMALRYESLVGSMKKKYAKKRERAAMDQNDNHHEMDSENKRTFLRPQD</sequence>
<feature type="compositionally biased region" description="Basic and acidic residues" evidence="1">
    <location>
        <begin position="145"/>
        <end position="170"/>
    </location>
</feature>
<reference key="1">
    <citation type="journal article" date="2007" name="Nature">
        <title>The medaka draft genome and insights into vertebrate genome evolution.</title>
        <authorList>
            <person name="Kasahara M."/>
            <person name="Naruse K."/>
            <person name="Sasaki S."/>
            <person name="Nakatani Y."/>
            <person name="Qu W."/>
            <person name="Ahsan B."/>
            <person name="Yamada T."/>
            <person name="Nagayasu Y."/>
            <person name="Doi K."/>
            <person name="Kasai Y."/>
            <person name="Jindo T."/>
            <person name="Kobayashi D."/>
            <person name="Shimada A."/>
            <person name="Toyoda A."/>
            <person name="Kuroki Y."/>
            <person name="Fujiyama A."/>
            <person name="Sasaki T."/>
            <person name="Shimizu A."/>
            <person name="Asakawa S."/>
            <person name="Shimizu N."/>
            <person name="Hashimoto S."/>
            <person name="Yang J."/>
            <person name="Lee Y."/>
            <person name="Matsushima K."/>
            <person name="Sugano S."/>
            <person name="Sakaizumi M."/>
            <person name="Narita T."/>
            <person name="Ohishi K."/>
            <person name="Haga S."/>
            <person name="Ohta F."/>
            <person name="Nomoto H."/>
            <person name="Nogata K."/>
            <person name="Morishita T."/>
            <person name="Endo T."/>
            <person name="Shin-I T."/>
            <person name="Takeda H."/>
            <person name="Morishita S."/>
            <person name="Kohara Y."/>
        </authorList>
    </citation>
    <scope>NUCLEOTIDE SEQUENCE [LARGE SCALE GENOMIC DNA]</scope>
    <source>
        <strain>Hd-rR</strain>
    </source>
</reference>
<reference evidence="2" key="3">
    <citation type="submission" date="2025-08" db="UniProtKB">
        <authorList>
            <consortium name="Ensembl"/>
        </authorList>
    </citation>
    <scope>IDENTIFICATION</scope>
    <source>
        <strain evidence="2">HSOK</strain>
    </source>
</reference>
<dbReference type="Proteomes" id="UP000265200">
    <property type="component" value="Chromosome 6"/>
</dbReference>
<dbReference type="PANTHER" id="PTHR13582:SF0">
    <property type="entry name" value="M-PHASE PHOSPHOPROTEIN 6"/>
    <property type="match status" value="1"/>
</dbReference>
<feature type="region of interest" description="Disordered" evidence="1">
    <location>
        <begin position="142"/>
        <end position="170"/>
    </location>
</feature>
<evidence type="ECO:0000256" key="1">
    <source>
        <dbReference type="SAM" id="MobiDB-lite"/>
    </source>
</evidence>
<dbReference type="InterPro" id="IPR019324">
    <property type="entry name" value="MPP6"/>
</dbReference>
<name>A0A3P9JQG0_ORYLA</name>
<reference evidence="2" key="4">
    <citation type="submission" date="2025-09" db="UniProtKB">
        <authorList>
            <consortium name="Ensembl"/>
        </authorList>
    </citation>
    <scope>IDENTIFICATION</scope>
    <source>
        <strain evidence="2">HSOK</strain>
    </source>
</reference>
<evidence type="ECO:0000313" key="2">
    <source>
        <dbReference type="Ensembl" id="ENSORLP00015034465.1"/>
    </source>
</evidence>
<dbReference type="Ensembl" id="ENSORLT00015028337.1">
    <property type="protein sequence ID" value="ENSORLP00015034465.1"/>
    <property type="gene ID" value="ENSORLG00015020529.1"/>
</dbReference>
<accession>A0A3P9JQG0</accession>
<evidence type="ECO:0000313" key="3">
    <source>
        <dbReference type="Proteomes" id="UP000265200"/>
    </source>
</evidence>
<dbReference type="Pfam" id="PF10175">
    <property type="entry name" value="MPP6"/>
    <property type="match status" value="1"/>
</dbReference>
<dbReference type="PANTHER" id="PTHR13582">
    <property type="entry name" value="M-PHASE PHOSPHOPROTEIN 6"/>
    <property type="match status" value="1"/>
</dbReference>
<protein>
    <submittedName>
        <fullName evidence="2">M-phase phosphoprotein 6</fullName>
    </submittedName>
</protein>